<accession>A0A084AYJ6</accession>
<evidence type="ECO:0000313" key="2">
    <source>
        <dbReference type="EMBL" id="KEY70375.1"/>
    </source>
</evidence>
<protein>
    <submittedName>
        <fullName evidence="2">Uncharacterized protein</fullName>
    </submittedName>
</protein>
<dbReference type="AlphaFoldDB" id="A0A084AYJ6"/>
<keyword evidence="3" id="KW-1185">Reference proteome</keyword>
<gene>
    <name evidence="2" type="ORF">S7711_11338</name>
</gene>
<sequence length="117" mass="12878">MPTTSRAEYAAEGTPKVRGYRGGPEPESALGAELDTFINGYFRPGMDGEELEPEQVAGKPVTVRETERSCLTDYITCAELIRKKYWIEVRGQRPPQPPQPPHDGSLLVLVPAALVPK</sequence>
<evidence type="ECO:0000256" key="1">
    <source>
        <dbReference type="SAM" id="MobiDB-lite"/>
    </source>
</evidence>
<dbReference type="HOGENOM" id="CLU_2086350_0_0_1"/>
<evidence type="ECO:0000313" key="3">
    <source>
        <dbReference type="Proteomes" id="UP000028045"/>
    </source>
</evidence>
<proteinExistence type="predicted"/>
<feature type="region of interest" description="Disordered" evidence="1">
    <location>
        <begin position="1"/>
        <end position="27"/>
    </location>
</feature>
<reference evidence="2 3" key="1">
    <citation type="journal article" date="2014" name="BMC Genomics">
        <title>Comparative genome sequencing reveals chemotype-specific gene clusters in the toxigenic black mold Stachybotrys.</title>
        <authorList>
            <person name="Semeiks J."/>
            <person name="Borek D."/>
            <person name="Otwinowski Z."/>
            <person name="Grishin N.V."/>
        </authorList>
    </citation>
    <scope>NUCLEOTIDE SEQUENCE [LARGE SCALE GENOMIC DNA]</scope>
    <source>
        <strain evidence="3">CBS 109288 / IBT 7711</strain>
    </source>
</reference>
<name>A0A084AYJ6_STACB</name>
<organism evidence="2 3">
    <name type="scientific">Stachybotrys chartarum (strain CBS 109288 / IBT 7711)</name>
    <name type="common">Toxic black mold</name>
    <name type="synonym">Stilbospora chartarum</name>
    <dbReference type="NCBI Taxonomy" id="1280523"/>
    <lineage>
        <taxon>Eukaryota</taxon>
        <taxon>Fungi</taxon>
        <taxon>Dikarya</taxon>
        <taxon>Ascomycota</taxon>
        <taxon>Pezizomycotina</taxon>
        <taxon>Sordariomycetes</taxon>
        <taxon>Hypocreomycetidae</taxon>
        <taxon>Hypocreales</taxon>
        <taxon>Stachybotryaceae</taxon>
        <taxon>Stachybotrys</taxon>
    </lineage>
</organism>
<dbReference type="EMBL" id="KL648446">
    <property type="protein sequence ID" value="KEY70375.1"/>
    <property type="molecule type" value="Genomic_DNA"/>
</dbReference>
<dbReference type="Proteomes" id="UP000028045">
    <property type="component" value="Unassembled WGS sequence"/>
</dbReference>